<evidence type="ECO:0000313" key="1">
    <source>
        <dbReference type="EMBL" id="CAA9573118.1"/>
    </source>
</evidence>
<reference evidence="1" key="1">
    <citation type="submission" date="2020-02" db="EMBL/GenBank/DDBJ databases">
        <authorList>
            <person name="Meier V. D."/>
        </authorList>
    </citation>
    <scope>NUCLEOTIDE SEQUENCE</scope>
    <source>
        <strain evidence="1">AVDCRST_MAG19</strain>
    </source>
</reference>
<protein>
    <submittedName>
        <fullName evidence="1">Uncharacterized protein</fullName>
    </submittedName>
</protein>
<dbReference type="AlphaFoldDB" id="A0A6J4VBX1"/>
<gene>
    <name evidence="1" type="ORF">AVDCRST_MAG19-3007</name>
</gene>
<sequence>MMWISESFASLDLLLSFANDRRIAIERAKVVVAHDADGAQRFHLLYAPGDDFEPVLAAVATAETELPIEAERDEAVDAAEAIIHDAQREDG</sequence>
<name>A0A6J4VBX1_9BACT</name>
<dbReference type="EMBL" id="CADCWL010000155">
    <property type="protein sequence ID" value="CAA9573118.1"/>
    <property type="molecule type" value="Genomic_DNA"/>
</dbReference>
<organism evidence="1">
    <name type="scientific">uncultured Thermomicrobiales bacterium</name>
    <dbReference type="NCBI Taxonomy" id="1645740"/>
    <lineage>
        <taxon>Bacteria</taxon>
        <taxon>Pseudomonadati</taxon>
        <taxon>Thermomicrobiota</taxon>
        <taxon>Thermomicrobia</taxon>
        <taxon>Thermomicrobiales</taxon>
        <taxon>environmental samples</taxon>
    </lineage>
</organism>
<proteinExistence type="predicted"/>
<accession>A0A6J4VBX1</accession>